<keyword evidence="4" id="KW-1185">Reference proteome</keyword>
<evidence type="ECO:0000256" key="2">
    <source>
        <dbReference type="SAM" id="MobiDB-lite"/>
    </source>
</evidence>
<evidence type="ECO:0000313" key="4">
    <source>
        <dbReference type="Proteomes" id="UP001604277"/>
    </source>
</evidence>
<dbReference type="EMBL" id="JBFOLJ010000002">
    <property type="protein sequence ID" value="KAL2553916.1"/>
    <property type="molecule type" value="Genomic_DNA"/>
</dbReference>
<dbReference type="AlphaFoldDB" id="A0ABD1WW43"/>
<proteinExistence type="predicted"/>
<comment type="caution">
    <text evidence="3">The sequence shown here is derived from an EMBL/GenBank/DDBJ whole genome shotgun (WGS) entry which is preliminary data.</text>
</comment>
<evidence type="ECO:0000256" key="1">
    <source>
        <dbReference type="SAM" id="Coils"/>
    </source>
</evidence>
<feature type="region of interest" description="Disordered" evidence="2">
    <location>
        <begin position="140"/>
        <end position="166"/>
    </location>
</feature>
<evidence type="ECO:0000313" key="3">
    <source>
        <dbReference type="EMBL" id="KAL2553916.1"/>
    </source>
</evidence>
<protein>
    <submittedName>
        <fullName evidence="3">Uncharacterized protein</fullName>
    </submittedName>
</protein>
<reference evidence="4" key="1">
    <citation type="submission" date="2024-07" db="EMBL/GenBank/DDBJ databases">
        <title>Two chromosome-level genome assemblies of Korean endemic species Abeliophyllum distichum and Forsythia ovata (Oleaceae).</title>
        <authorList>
            <person name="Jang H."/>
        </authorList>
    </citation>
    <scope>NUCLEOTIDE SEQUENCE [LARGE SCALE GENOMIC DNA]</scope>
</reference>
<gene>
    <name evidence="3" type="ORF">Fot_07535</name>
</gene>
<name>A0ABD1WW43_9LAMI</name>
<feature type="coiled-coil region" evidence="1">
    <location>
        <begin position="43"/>
        <end position="70"/>
    </location>
</feature>
<keyword evidence="1" id="KW-0175">Coiled coil</keyword>
<sequence>MRPLTDESDRLKKDLEIVESDVAVFSKRCDLANQAQEITAKVLAEANAHRERLIDKIVQLEETVECYDLKSENFNLKSETDEEVKARVENFKSQFKFTSDYENLQTFFVNFGARQALAEVKELYPNLDLFAIEVDYPAPEEVEDGMNQPSAEGAKDGADQPNAEGA</sequence>
<organism evidence="3 4">
    <name type="scientific">Forsythia ovata</name>
    <dbReference type="NCBI Taxonomy" id="205694"/>
    <lineage>
        <taxon>Eukaryota</taxon>
        <taxon>Viridiplantae</taxon>
        <taxon>Streptophyta</taxon>
        <taxon>Embryophyta</taxon>
        <taxon>Tracheophyta</taxon>
        <taxon>Spermatophyta</taxon>
        <taxon>Magnoliopsida</taxon>
        <taxon>eudicotyledons</taxon>
        <taxon>Gunneridae</taxon>
        <taxon>Pentapetalae</taxon>
        <taxon>asterids</taxon>
        <taxon>lamiids</taxon>
        <taxon>Lamiales</taxon>
        <taxon>Oleaceae</taxon>
        <taxon>Forsythieae</taxon>
        <taxon>Forsythia</taxon>
    </lineage>
</organism>
<dbReference type="Proteomes" id="UP001604277">
    <property type="component" value="Unassembled WGS sequence"/>
</dbReference>
<accession>A0ABD1WW43</accession>